<comment type="caution">
    <text evidence="1">The sequence shown here is derived from an EMBL/GenBank/DDBJ whole genome shotgun (WGS) entry which is preliminary data.</text>
</comment>
<reference evidence="2" key="1">
    <citation type="submission" date="2017-09" db="EMBL/GenBank/DDBJ databases">
        <title>Depth-based differentiation of microbial function through sediment-hosted aquifers and enrichment of novel symbionts in the deep terrestrial subsurface.</title>
        <authorList>
            <person name="Probst A.J."/>
            <person name="Ladd B."/>
            <person name="Jarett J.K."/>
            <person name="Geller-Mcgrath D.E."/>
            <person name="Sieber C.M.K."/>
            <person name="Emerson J.B."/>
            <person name="Anantharaman K."/>
            <person name="Thomas B.C."/>
            <person name="Malmstrom R."/>
            <person name="Stieglmeier M."/>
            <person name="Klingl A."/>
            <person name="Woyke T."/>
            <person name="Ryan C.M."/>
            <person name="Banfield J.F."/>
        </authorList>
    </citation>
    <scope>NUCLEOTIDE SEQUENCE [LARGE SCALE GENOMIC DNA]</scope>
</reference>
<protein>
    <recommendedName>
        <fullName evidence="3">Nucleotidyl transferase AbiEii/AbiGii toxin family protein</fullName>
    </recommendedName>
</protein>
<organism evidence="1 2">
    <name type="scientific">Candidatus Beckwithbacteria bacterium CG10_big_fil_rev_8_21_14_0_10_34_10</name>
    <dbReference type="NCBI Taxonomy" id="1974495"/>
    <lineage>
        <taxon>Bacteria</taxon>
        <taxon>Candidatus Beckwithiibacteriota</taxon>
    </lineage>
</organism>
<dbReference type="EMBL" id="PEZT01000026">
    <property type="protein sequence ID" value="PIS08860.1"/>
    <property type="molecule type" value="Genomic_DNA"/>
</dbReference>
<sequence length="339" mass="39825">MMIYQELEKIVQQERLKQTSLFYLRSLLKEYLQVYVLYFIYTSKKYNHNLIFTGGTCLRHFYNLPRLSEDIDFDYLKQFETASLQKDLENFFVKTQKYSEIKTSLKQKGRQILLKFPVLYHLGLAQPSESNFLYVKIDLSKNLSKYHSLIVSSKSKYGFNFAVRHYDLPDLLAGKIHAILKRRLLNGREDRVSVKGRDYYDLLWFLKKGVKPNIKRLSDLLGKAVGLKDIEKELDYKVKQVSTSLKSDFEADLIPFLPNSSVIPGYVKNYQEEYLRYKANSFSNMVTLMLRCRKCGKKFSSGILISKESFKNSKFKNNLHVCPFCGFENLSSQTDYFLK</sequence>
<name>A0A2H0W868_9BACT</name>
<gene>
    <name evidence="1" type="ORF">COT75_04465</name>
</gene>
<evidence type="ECO:0000313" key="2">
    <source>
        <dbReference type="Proteomes" id="UP000230093"/>
    </source>
</evidence>
<dbReference type="Gene3D" id="3.10.450.620">
    <property type="entry name" value="JHP933, nucleotidyltransferase-like core domain"/>
    <property type="match status" value="1"/>
</dbReference>
<accession>A0A2H0W868</accession>
<dbReference type="InterPro" id="IPR014942">
    <property type="entry name" value="AbiEii"/>
</dbReference>
<proteinExistence type="predicted"/>
<dbReference type="AlphaFoldDB" id="A0A2H0W868"/>
<dbReference type="Pfam" id="PF08843">
    <property type="entry name" value="AbiEii"/>
    <property type="match status" value="1"/>
</dbReference>
<evidence type="ECO:0008006" key="3">
    <source>
        <dbReference type="Google" id="ProtNLM"/>
    </source>
</evidence>
<evidence type="ECO:0000313" key="1">
    <source>
        <dbReference type="EMBL" id="PIS08860.1"/>
    </source>
</evidence>
<dbReference type="Proteomes" id="UP000230093">
    <property type="component" value="Unassembled WGS sequence"/>
</dbReference>